<proteinExistence type="predicted"/>
<organism evidence="1 2">
    <name type="scientific">Burkholderia mayonis</name>
    <dbReference type="NCBI Taxonomy" id="1385591"/>
    <lineage>
        <taxon>Bacteria</taxon>
        <taxon>Pseudomonadati</taxon>
        <taxon>Pseudomonadota</taxon>
        <taxon>Betaproteobacteria</taxon>
        <taxon>Burkholderiales</taxon>
        <taxon>Burkholderiaceae</taxon>
        <taxon>Burkholderia</taxon>
        <taxon>pseudomallei group</taxon>
    </lineage>
</organism>
<protein>
    <submittedName>
        <fullName evidence="1">Uncharacterized protein</fullName>
    </submittedName>
</protein>
<evidence type="ECO:0000313" key="2">
    <source>
        <dbReference type="Proteomes" id="UP000062519"/>
    </source>
</evidence>
<sequence length="100" mass="11568">MIEPINELPDREMTELLLKVVVRKLFGIRCVTVKHWIKFLSLRYCQPNIPYFAFIHHAVNEAGDVASFLTHLLNIPPITILSRFAGFGRIRHGQGKQQEQ</sequence>
<dbReference type="KEGG" id="buu:WS70_22680"/>
<dbReference type="Proteomes" id="UP000062519">
    <property type="component" value="Chromosome 2"/>
</dbReference>
<dbReference type="AlphaFoldDB" id="A0A1B4FLR8"/>
<evidence type="ECO:0000313" key="1">
    <source>
        <dbReference type="EMBL" id="AOJ04610.1"/>
    </source>
</evidence>
<reference evidence="1 2" key="1">
    <citation type="submission" date="2015-12" db="EMBL/GenBank/DDBJ databases">
        <title>Diversity of Burkholderia near neighbor genomes.</title>
        <authorList>
            <person name="Sahl J."/>
            <person name="Wagner D."/>
            <person name="Keim P."/>
        </authorList>
    </citation>
    <scope>NUCLEOTIDE SEQUENCE [LARGE SCALE GENOMIC DNA]</scope>
    <source>
        <strain evidence="1 2">BDU6</strain>
    </source>
</reference>
<name>A0A1B4FLR8_9BURK</name>
<dbReference type="EMBL" id="CP013387">
    <property type="protein sequence ID" value="AOJ04610.1"/>
    <property type="molecule type" value="Genomic_DNA"/>
</dbReference>
<keyword evidence="2" id="KW-1185">Reference proteome</keyword>
<gene>
    <name evidence="1" type="ORF">WS70_22680</name>
</gene>
<accession>A0A1B4FLR8</accession>